<dbReference type="GO" id="GO:0051276">
    <property type="term" value="P:chromosome organization"/>
    <property type="evidence" value="ECO:0007669"/>
    <property type="project" value="InterPro"/>
</dbReference>
<dbReference type="InterPro" id="IPR027417">
    <property type="entry name" value="P-loop_NTPase"/>
</dbReference>
<evidence type="ECO:0000256" key="3">
    <source>
        <dbReference type="SAM" id="Coils"/>
    </source>
</evidence>
<dbReference type="GO" id="GO:0005634">
    <property type="term" value="C:nucleus"/>
    <property type="evidence" value="ECO:0007669"/>
    <property type="project" value="UniProtKB-SubCell"/>
</dbReference>
<dbReference type="Pfam" id="PF02463">
    <property type="entry name" value="SMC_N"/>
    <property type="match status" value="1"/>
</dbReference>
<comment type="caution">
    <text evidence="5">The sequence shown here is derived from an EMBL/GenBank/DDBJ whole genome shotgun (WGS) entry which is preliminary data.</text>
</comment>
<keyword evidence="2" id="KW-0539">Nucleus</keyword>
<dbReference type="SUPFAM" id="SSF52540">
    <property type="entry name" value="P-loop containing nucleoside triphosphate hydrolases"/>
    <property type="match status" value="1"/>
</dbReference>
<proteinExistence type="inferred from homology"/>
<dbReference type="GO" id="GO:0005694">
    <property type="term" value="C:chromosome"/>
    <property type="evidence" value="ECO:0007669"/>
    <property type="project" value="InterPro"/>
</dbReference>
<feature type="coiled-coil region" evidence="3">
    <location>
        <begin position="268"/>
        <end position="302"/>
    </location>
</feature>
<keyword evidence="6" id="KW-1185">Reference proteome</keyword>
<feature type="domain" description="SMC hinge" evidence="4">
    <location>
        <begin position="529"/>
        <end position="656"/>
    </location>
</feature>
<protein>
    <recommendedName>
        <fullName evidence="2">Structural maintenance of chromosomes protein</fullName>
    </recommendedName>
</protein>
<dbReference type="Gene3D" id="1.20.1060.20">
    <property type="match status" value="1"/>
</dbReference>
<dbReference type="Gene3D" id="3.30.70.1620">
    <property type="match status" value="1"/>
</dbReference>
<dbReference type="PANTHER" id="PTHR43977">
    <property type="entry name" value="STRUCTURAL MAINTENANCE OF CHROMOSOMES PROTEIN 3"/>
    <property type="match status" value="1"/>
</dbReference>
<dbReference type="InterPro" id="IPR003395">
    <property type="entry name" value="RecF/RecN/SMC_N"/>
</dbReference>
<dbReference type="SUPFAM" id="SSF75553">
    <property type="entry name" value="Smc hinge domain"/>
    <property type="match status" value="1"/>
</dbReference>
<accession>A0AAV9Y2D6</accession>
<reference evidence="5 6" key="1">
    <citation type="submission" date="2023-10" db="EMBL/GenBank/DDBJ databases">
        <title>Comparative genomics analysis reveals potential genetic determinants of host preference in Cryptosporidium xiaoi.</title>
        <authorList>
            <person name="Xiao L."/>
            <person name="Li J."/>
        </authorList>
    </citation>
    <scope>NUCLEOTIDE SEQUENCE [LARGE SCALE GENOMIC DNA]</scope>
    <source>
        <strain evidence="5 6">52996</strain>
    </source>
</reference>
<dbReference type="Pfam" id="PF06470">
    <property type="entry name" value="SMC_hinge"/>
    <property type="match status" value="1"/>
</dbReference>
<dbReference type="InterPro" id="IPR024704">
    <property type="entry name" value="SMC"/>
</dbReference>
<feature type="coiled-coil region" evidence="3">
    <location>
        <begin position="326"/>
        <end position="353"/>
    </location>
</feature>
<gene>
    <name evidence="5" type="ORF">RS030_152335</name>
</gene>
<dbReference type="InterPro" id="IPR010935">
    <property type="entry name" value="SMC_hinge"/>
</dbReference>
<evidence type="ECO:0000313" key="6">
    <source>
        <dbReference type="Proteomes" id="UP001311799"/>
    </source>
</evidence>
<dbReference type="Proteomes" id="UP001311799">
    <property type="component" value="Unassembled WGS sequence"/>
</dbReference>
<dbReference type="InterPro" id="IPR036277">
    <property type="entry name" value="SMC_hinge_sf"/>
</dbReference>
<comment type="subcellular location">
    <subcellularLocation>
        <location evidence="2">Nucleus</location>
    </subcellularLocation>
</comment>
<dbReference type="GO" id="GO:0016887">
    <property type="term" value="F:ATP hydrolysis activity"/>
    <property type="evidence" value="ECO:0007669"/>
    <property type="project" value="InterPro"/>
</dbReference>
<dbReference type="EMBL" id="JAWDEY010000006">
    <property type="protein sequence ID" value="KAK6590509.1"/>
    <property type="molecule type" value="Genomic_DNA"/>
</dbReference>
<organism evidence="5 6">
    <name type="scientific">Cryptosporidium xiaoi</name>
    <dbReference type="NCBI Taxonomy" id="659607"/>
    <lineage>
        <taxon>Eukaryota</taxon>
        <taxon>Sar</taxon>
        <taxon>Alveolata</taxon>
        <taxon>Apicomplexa</taxon>
        <taxon>Conoidasida</taxon>
        <taxon>Coccidia</taxon>
        <taxon>Eucoccidiorida</taxon>
        <taxon>Eimeriorina</taxon>
        <taxon>Cryptosporidiidae</taxon>
        <taxon>Cryptosporidium</taxon>
    </lineage>
</organism>
<keyword evidence="1 3" id="KW-0175">Coiled coil</keyword>
<evidence type="ECO:0000313" key="5">
    <source>
        <dbReference type="EMBL" id="KAK6590509.1"/>
    </source>
</evidence>
<dbReference type="SMART" id="SM00968">
    <property type="entry name" value="SMC_hinge"/>
    <property type="match status" value="1"/>
</dbReference>
<comment type="similarity">
    <text evidence="2">Belongs to the SMC family.</text>
</comment>
<dbReference type="PIRSF" id="PIRSF005719">
    <property type="entry name" value="SMC"/>
    <property type="match status" value="1"/>
</dbReference>
<evidence type="ECO:0000259" key="4">
    <source>
        <dbReference type="SMART" id="SM00968"/>
    </source>
</evidence>
<evidence type="ECO:0000256" key="2">
    <source>
        <dbReference type="PIRNR" id="PIRNR005719"/>
    </source>
</evidence>
<name>A0AAV9Y2D6_9CRYT</name>
<dbReference type="AlphaFoldDB" id="A0AAV9Y2D6"/>
<dbReference type="GO" id="GO:0005524">
    <property type="term" value="F:ATP binding"/>
    <property type="evidence" value="ECO:0007669"/>
    <property type="project" value="InterPro"/>
</dbReference>
<evidence type="ECO:0000256" key="1">
    <source>
        <dbReference type="ARBA" id="ARBA00023054"/>
    </source>
</evidence>
<sequence>MYIIELRIRGFKTYRDETIISFHPGCNCIVGLNGSGKSNVLAAIQFLLSGNFGTTIAEKRSLLHEGLGSPVSETSVEILLDNVGRRLSMYDEDIVSIKRTFNNSSQREDWHICGRNVTRKDFDSILESCGISRNNPYFIVRQGKVTELATMSDISRLRLLKEIAGTRIYDERREESMRVLLETETRKMKVDSVFNDIQKRIDILKDEQQEFNAFMTLDRRRRALEYIITEFEWEDASKGEQDCFEKITQVREQLSVSEANLRGIETKSQELHDRKTRIEFELEELENEKKTVQNIISHYSEMKVDFGVEKNTYKTNLKLSNLDKCEDESKRRINELEIKITEVTMQRDKMKSEYNTMLKRRDILRHKESSLISKHDETKFSTTEERNKALKLKIDSYNVDRDKLEAHLVSIRKSMDDKSRELNVLNDSISRLGDDYALYKRNFELILSKIEENLRDKQNILEKKHEINKFLHQKTSRLKSLNNQITDFEKIIDGQVKHSIRKGLALAQKFCEVSNIAWGLTGSHESNDLLVFGTILENIDADEVYAVAIEVAAGNNLHNLIVRNKSIASEILLFIKANNKSVNLDEKYESNYSIVLTPIDDINNFNLDISKCNINHEGAIPMIDILNFDETLKVVIEQVFGNYYIVENLDIGKTLVEKYGVNCVTLDGDEWNNKGCIRGGYRKCSFGKNSNVIASYKTHRNLLCEKTLLNSEIYEFSEELKVIDDKINDITRIKEELLNEKEYLSSKILKTREMIHLSENNFRNMKSLINKINEEEEKILASIDVVQTYVTELEKESKQEFLSRGLTDEDENYLRDVIEQLRTLEHFDIPKIERELSEITNTIEKHQVHLNTLYDDYYSIQEKKCEEDIKFKNGYDFDMEFSLEYDRILSESNERLSEINNKLNSKIQKMTQINIDIESVSHKEQSSLEQQKDLKNMLSILEKKYNTYKSTKESILLERTKKSSNNFSEVHIPKDRNKIYKELQDIKRKLSEEFKVVNRKVIMELDQFIQEYTDLSDRHNELGSALSSVQELIEVLDLKKEKTLLKTFEEINFYFSQVFRELIPTGDAKLILKLSKGHGDENHCVNQLVGDGDSNIYLTEKKNKFSKTNSITDNNSLFGVGIKVTFQFGNAGSQVNPKNLGNKSNNISGCYYSLNQLSGGQKTLVAIALLFAIHRADPAPFYLLDEVDAALDDQYRWSVANLIQKQSISTQFIVTTFRPQILEISNKFLQVSQINRSSFVKEISRQQALELQQEQNQQKTITASSTD</sequence>
<dbReference type="Gene3D" id="3.40.50.300">
    <property type="entry name" value="P-loop containing nucleotide triphosphate hydrolases"/>
    <property type="match status" value="2"/>
</dbReference>